<dbReference type="Gene3D" id="1.20.1540.10">
    <property type="entry name" value="Rhomboid-like"/>
    <property type="match status" value="1"/>
</dbReference>
<keyword evidence="7" id="KW-0645">Protease</keyword>
<name>A0A385SLJ9_9BACT</name>
<organism evidence="7 8">
    <name type="scientific">Chryseolinea soli</name>
    <dbReference type="NCBI Taxonomy" id="2321403"/>
    <lineage>
        <taxon>Bacteria</taxon>
        <taxon>Pseudomonadati</taxon>
        <taxon>Bacteroidota</taxon>
        <taxon>Cytophagia</taxon>
        <taxon>Cytophagales</taxon>
        <taxon>Fulvivirgaceae</taxon>
        <taxon>Chryseolinea</taxon>
    </lineage>
</organism>
<evidence type="ECO:0000256" key="2">
    <source>
        <dbReference type="ARBA" id="ARBA00022692"/>
    </source>
</evidence>
<feature type="transmembrane region" description="Helical" evidence="5">
    <location>
        <begin position="103"/>
        <end position="121"/>
    </location>
</feature>
<feature type="transmembrane region" description="Helical" evidence="5">
    <location>
        <begin position="67"/>
        <end position="91"/>
    </location>
</feature>
<keyword evidence="4 5" id="KW-0472">Membrane</keyword>
<gene>
    <name evidence="7" type="ORF">D4L85_12490</name>
</gene>
<dbReference type="GO" id="GO:0006508">
    <property type="term" value="P:proteolysis"/>
    <property type="evidence" value="ECO:0007669"/>
    <property type="project" value="UniProtKB-KW"/>
</dbReference>
<comment type="subcellular location">
    <subcellularLocation>
        <location evidence="1">Membrane</location>
        <topology evidence="1">Multi-pass membrane protein</topology>
    </subcellularLocation>
</comment>
<sequence>MLRLTPVVRNLIMINVLIFVGSFLAGKLTPLVDIGGCFGPFSHPVDIISAYLSLYGPHTDCFRPYQLFTYMFMHGGISHIFFNMLTLAFMGPILESYWGTKRFTIFYLITGVGAGIFNIFVSQVLHIGSFGVMVGASGAIYGLLTAFGMLFPNMEIQLLIPPIPIKAKYLVLLLGGLSFLMDPSGNTAHFAHLGGVIFGFFIITAWRRQGN</sequence>
<dbReference type="GO" id="GO:0004252">
    <property type="term" value="F:serine-type endopeptidase activity"/>
    <property type="evidence" value="ECO:0007669"/>
    <property type="project" value="InterPro"/>
</dbReference>
<accession>A0A385SLJ9</accession>
<keyword evidence="7" id="KW-0378">Hydrolase</keyword>
<feature type="transmembrane region" description="Helical" evidence="5">
    <location>
        <begin position="7"/>
        <end position="25"/>
    </location>
</feature>
<evidence type="ECO:0000256" key="4">
    <source>
        <dbReference type="ARBA" id="ARBA00023136"/>
    </source>
</evidence>
<feature type="domain" description="Peptidase S54 rhomboid" evidence="6">
    <location>
        <begin position="64"/>
        <end position="205"/>
    </location>
</feature>
<evidence type="ECO:0000256" key="5">
    <source>
        <dbReference type="SAM" id="Phobius"/>
    </source>
</evidence>
<evidence type="ECO:0000256" key="3">
    <source>
        <dbReference type="ARBA" id="ARBA00022989"/>
    </source>
</evidence>
<dbReference type="EMBL" id="CP032382">
    <property type="protein sequence ID" value="AYB31346.1"/>
    <property type="molecule type" value="Genomic_DNA"/>
</dbReference>
<feature type="transmembrane region" description="Helical" evidence="5">
    <location>
        <begin position="187"/>
        <end position="206"/>
    </location>
</feature>
<dbReference type="KEGG" id="chk:D4L85_12490"/>
<keyword evidence="8" id="KW-1185">Reference proteome</keyword>
<dbReference type="InterPro" id="IPR022764">
    <property type="entry name" value="Peptidase_S54_rhomboid_dom"/>
</dbReference>
<dbReference type="PANTHER" id="PTHR43066">
    <property type="entry name" value="RHOMBOID-RELATED PROTEIN"/>
    <property type="match status" value="1"/>
</dbReference>
<feature type="transmembrane region" description="Helical" evidence="5">
    <location>
        <begin position="163"/>
        <end position="181"/>
    </location>
</feature>
<reference evidence="8" key="1">
    <citation type="submission" date="2018-09" db="EMBL/GenBank/DDBJ databases">
        <title>Chryseolinea sp. KIS68-18 isolated from soil.</title>
        <authorList>
            <person name="Weon H.-Y."/>
            <person name="Kwon S.-W."/>
            <person name="Lee S.A."/>
        </authorList>
    </citation>
    <scope>NUCLEOTIDE SEQUENCE [LARGE SCALE GENOMIC DNA]</scope>
    <source>
        <strain evidence="8">KIS68-18</strain>
    </source>
</reference>
<dbReference type="PANTHER" id="PTHR43066:SF11">
    <property type="entry name" value="PEPTIDASE S54 RHOMBOID DOMAIN-CONTAINING PROTEIN"/>
    <property type="match status" value="1"/>
</dbReference>
<dbReference type="SUPFAM" id="SSF144091">
    <property type="entry name" value="Rhomboid-like"/>
    <property type="match status" value="1"/>
</dbReference>
<evidence type="ECO:0000313" key="8">
    <source>
        <dbReference type="Proteomes" id="UP000266183"/>
    </source>
</evidence>
<keyword evidence="3 5" id="KW-1133">Transmembrane helix</keyword>
<dbReference type="Proteomes" id="UP000266183">
    <property type="component" value="Chromosome"/>
</dbReference>
<dbReference type="RefSeq" id="WP_119754616.1">
    <property type="nucleotide sequence ID" value="NZ_CP032382.1"/>
</dbReference>
<dbReference type="AlphaFoldDB" id="A0A385SLJ9"/>
<keyword evidence="2 5" id="KW-0812">Transmembrane</keyword>
<proteinExistence type="predicted"/>
<dbReference type="InterPro" id="IPR035952">
    <property type="entry name" value="Rhomboid-like_sf"/>
</dbReference>
<feature type="transmembrane region" description="Helical" evidence="5">
    <location>
        <begin position="127"/>
        <end position="151"/>
    </location>
</feature>
<dbReference type="SMART" id="SM01160">
    <property type="entry name" value="DUF1751"/>
    <property type="match status" value="1"/>
</dbReference>
<evidence type="ECO:0000313" key="7">
    <source>
        <dbReference type="EMBL" id="AYB31346.1"/>
    </source>
</evidence>
<evidence type="ECO:0000256" key="1">
    <source>
        <dbReference type="ARBA" id="ARBA00004141"/>
    </source>
</evidence>
<protein>
    <submittedName>
        <fullName evidence="7">Rhomboid family intramembrane serine protease</fullName>
    </submittedName>
</protein>
<dbReference type="Pfam" id="PF01694">
    <property type="entry name" value="Rhomboid"/>
    <property type="match status" value="1"/>
</dbReference>
<dbReference type="OrthoDB" id="9807874at2"/>
<dbReference type="GO" id="GO:0016020">
    <property type="term" value="C:membrane"/>
    <property type="evidence" value="ECO:0007669"/>
    <property type="project" value="UniProtKB-SubCell"/>
</dbReference>
<evidence type="ECO:0000259" key="6">
    <source>
        <dbReference type="Pfam" id="PF01694"/>
    </source>
</evidence>